<protein>
    <recommendedName>
        <fullName evidence="1">BTB domain-containing protein</fullName>
    </recommendedName>
</protein>
<gene>
    <name evidence="2" type="ORF">AMATHDRAFT_145051</name>
</gene>
<organism evidence="2 3">
    <name type="scientific">Amanita thiersii Skay4041</name>
    <dbReference type="NCBI Taxonomy" id="703135"/>
    <lineage>
        <taxon>Eukaryota</taxon>
        <taxon>Fungi</taxon>
        <taxon>Dikarya</taxon>
        <taxon>Basidiomycota</taxon>
        <taxon>Agaricomycotina</taxon>
        <taxon>Agaricomycetes</taxon>
        <taxon>Agaricomycetidae</taxon>
        <taxon>Agaricales</taxon>
        <taxon>Pluteineae</taxon>
        <taxon>Amanitaceae</taxon>
        <taxon>Amanita</taxon>
    </lineage>
</organism>
<dbReference type="InterPro" id="IPR000210">
    <property type="entry name" value="BTB/POZ_dom"/>
</dbReference>
<evidence type="ECO:0000313" key="2">
    <source>
        <dbReference type="EMBL" id="PFH50452.1"/>
    </source>
</evidence>
<dbReference type="AlphaFoldDB" id="A0A2A9NS06"/>
<dbReference type="EMBL" id="KZ302003">
    <property type="protein sequence ID" value="PFH50452.1"/>
    <property type="molecule type" value="Genomic_DNA"/>
</dbReference>
<dbReference type="InterPro" id="IPR011333">
    <property type="entry name" value="SKP1/BTB/POZ_sf"/>
</dbReference>
<dbReference type="SUPFAM" id="SSF54695">
    <property type="entry name" value="POZ domain"/>
    <property type="match status" value="1"/>
</dbReference>
<dbReference type="Pfam" id="PF00651">
    <property type="entry name" value="BTB"/>
    <property type="match status" value="1"/>
</dbReference>
<keyword evidence="3" id="KW-1185">Reference proteome</keyword>
<dbReference type="OrthoDB" id="3193844at2759"/>
<dbReference type="Gene3D" id="3.30.710.10">
    <property type="entry name" value="Potassium Channel Kv1.1, Chain A"/>
    <property type="match status" value="1"/>
</dbReference>
<dbReference type="CDD" id="cd18186">
    <property type="entry name" value="BTB_POZ_ZBTB_KLHL-like"/>
    <property type="match status" value="1"/>
</dbReference>
<dbReference type="PROSITE" id="PS50097">
    <property type="entry name" value="BTB"/>
    <property type="match status" value="1"/>
</dbReference>
<sequence>MNPLPIRDVDFYFEDIIFLVEDRLFKVPKHLFLKHSEIFRDTFSVPITEGAVPDGSSDEHPFSLEGITIREFSLFLRCLYPLDLSPTSFTLELEEWVSVLKLAKLYQIKEIVTLAVERMAPLLAEKPSLQIHLAKQYQITEWMLPGLSKLIQSDRALNEKDVELIGLSDALKAISLRETLRPGNSRCYNCSIQVGSTIQVQPKDITYQICTAFNFSLPVSTPSTKGSIKGKKGPSTSR</sequence>
<name>A0A2A9NS06_9AGAR</name>
<dbReference type="Proteomes" id="UP000242287">
    <property type="component" value="Unassembled WGS sequence"/>
</dbReference>
<reference evidence="2 3" key="1">
    <citation type="submission" date="2014-02" db="EMBL/GenBank/DDBJ databases">
        <title>Transposable element dynamics among asymbiotic and ectomycorrhizal Amanita fungi.</title>
        <authorList>
            <consortium name="DOE Joint Genome Institute"/>
            <person name="Hess J."/>
            <person name="Skrede I."/>
            <person name="Wolfe B."/>
            <person name="LaButti K."/>
            <person name="Ohm R.A."/>
            <person name="Grigoriev I.V."/>
            <person name="Pringle A."/>
        </authorList>
    </citation>
    <scope>NUCLEOTIDE SEQUENCE [LARGE SCALE GENOMIC DNA]</scope>
    <source>
        <strain evidence="2 3">SKay4041</strain>
    </source>
</reference>
<evidence type="ECO:0000259" key="1">
    <source>
        <dbReference type="PROSITE" id="PS50097"/>
    </source>
</evidence>
<accession>A0A2A9NS06</accession>
<evidence type="ECO:0000313" key="3">
    <source>
        <dbReference type="Proteomes" id="UP000242287"/>
    </source>
</evidence>
<proteinExistence type="predicted"/>
<feature type="domain" description="BTB" evidence="1">
    <location>
        <begin position="14"/>
        <end position="88"/>
    </location>
</feature>
<dbReference type="STRING" id="703135.A0A2A9NS06"/>
<dbReference type="SMART" id="SM00225">
    <property type="entry name" value="BTB"/>
    <property type="match status" value="1"/>
</dbReference>